<comment type="similarity">
    <text evidence="1">Belongs to the RAD52 family.</text>
</comment>
<proteinExistence type="inferred from homology"/>
<feature type="compositionally biased region" description="Polar residues" evidence="5">
    <location>
        <begin position="310"/>
        <end position="323"/>
    </location>
</feature>
<feature type="region of interest" description="Disordered" evidence="5">
    <location>
        <begin position="406"/>
        <end position="431"/>
    </location>
</feature>
<feature type="compositionally biased region" description="Polar residues" evidence="5">
    <location>
        <begin position="251"/>
        <end position="266"/>
    </location>
</feature>
<dbReference type="SUPFAM" id="SSF54768">
    <property type="entry name" value="dsRNA-binding domain-like"/>
    <property type="match status" value="1"/>
</dbReference>
<reference evidence="7" key="1">
    <citation type="submission" date="2025-08" db="UniProtKB">
        <authorList>
            <consortium name="RefSeq"/>
        </authorList>
    </citation>
    <scope>IDENTIFICATION</scope>
</reference>
<feature type="region of interest" description="Disordered" evidence="5">
    <location>
        <begin position="195"/>
        <end position="369"/>
    </location>
</feature>
<evidence type="ECO:0000256" key="2">
    <source>
        <dbReference type="ARBA" id="ARBA00022763"/>
    </source>
</evidence>
<feature type="compositionally biased region" description="Polar residues" evidence="5">
    <location>
        <begin position="280"/>
        <end position="300"/>
    </location>
</feature>
<dbReference type="Proteomes" id="UP000694888">
    <property type="component" value="Unplaced"/>
</dbReference>
<name>A0ABM1VX79_APLCA</name>
<dbReference type="InterPro" id="IPR042525">
    <property type="entry name" value="Rad52_Rad59_Rad22_sf"/>
</dbReference>
<evidence type="ECO:0000256" key="5">
    <source>
        <dbReference type="SAM" id="MobiDB-lite"/>
    </source>
</evidence>
<dbReference type="Gene3D" id="3.30.390.80">
    <property type="entry name" value="DNA repair protein Rad52/59/22"/>
    <property type="match status" value="1"/>
</dbReference>
<accession>A0ABM1VX79</accession>
<dbReference type="Pfam" id="PF04098">
    <property type="entry name" value="Rad52_Rad22"/>
    <property type="match status" value="1"/>
</dbReference>
<keyword evidence="2" id="KW-0227">DNA damage</keyword>
<dbReference type="GeneID" id="101851426"/>
<evidence type="ECO:0000313" key="6">
    <source>
        <dbReference type="Proteomes" id="UP000694888"/>
    </source>
</evidence>
<dbReference type="RefSeq" id="XP_035827021.1">
    <property type="nucleotide sequence ID" value="XM_035971128.1"/>
</dbReference>
<feature type="compositionally biased region" description="Polar residues" evidence="5">
    <location>
        <begin position="416"/>
        <end position="431"/>
    </location>
</feature>
<feature type="compositionally biased region" description="Basic and acidic residues" evidence="5">
    <location>
        <begin position="334"/>
        <end position="343"/>
    </location>
</feature>
<evidence type="ECO:0000313" key="7">
    <source>
        <dbReference type="RefSeq" id="XP_035827021.1"/>
    </source>
</evidence>
<evidence type="ECO:0000256" key="4">
    <source>
        <dbReference type="ARBA" id="ARBA00023204"/>
    </source>
</evidence>
<gene>
    <name evidence="7" type="primary">LOC101851426</name>
</gene>
<protein>
    <submittedName>
        <fullName evidence="7">DNA repair protein RAD52 homolog isoform X1</fullName>
    </submittedName>
</protein>
<dbReference type="InterPro" id="IPR007232">
    <property type="entry name" value="Rad52_Rad59_Rad22"/>
</dbReference>
<sequence>MNLFTNKHESCSAVKFGQTEFSPEEESAIQNALKQRLGPQFISQRTGAAGLKLAYIEGWKLINLANETFGFNGWSHSVTQQTTDFVDHINGKYYVGVSALVKVQLKDGMFHEDVGYGVSEGMRSKALSLEKAKKEAVTDGLKRALKSFGNSLGNCLGDKDYLKCVNRAPKAPPAAYNVQDMKHCLEDPSVTKARQKRMWNRYPTKSNGTERFSLPSSTNDGNSRTNTPAPPPACTERQLNLIAGDAGPTAPSGSGSTLSLKNSVSEEFTKPEPPDKLSPVVTNSRGNSLVSPAQTSTPKTGHSRVASPLFGQSSSVGNISPSKDMSAAKRARLQRAEEKKRAFQESYSKQGETEDVKPPTVQTSSSKEVLIGEDNFDELEVWSQSVFGEDVSAIDSLLNTIEARDRVRTSPVKPSGSVSNVKPSKSGASNS</sequence>
<dbReference type="PANTHER" id="PTHR12132:SF1">
    <property type="entry name" value="DNA REPAIR PROTEIN RAD52 HOMOLOG"/>
    <property type="match status" value="1"/>
</dbReference>
<evidence type="ECO:0000256" key="3">
    <source>
        <dbReference type="ARBA" id="ARBA00023172"/>
    </source>
</evidence>
<keyword evidence="4" id="KW-0234">DNA repair</keyword>
<dbReference type="NCBIfam" id="TIGR00607">
    <property type="entry name" value="rad52"/>
    <property type="match status" value="1"/>
</dbReference>
<dbReference type="InterPro" id="IPR041247">
    <property type="entry name" value="Rad52_fam"/>
</dbReference>
<dbReference type="PANTHER" id="PTHR12132">
    <property type="entry name" value="DNA REPAIR AND RECOMBINATION PROTEIN RAD52, RAD59"/>
    <property type="match status" value="1"/>
</dbReference>
<organism evidence="6 7">
    <name type="scientific">Aplysia californica</name>
    <name type="common">California sea hare</name>
    <dbReference type="NCBI Taxonomy" id="6500"/>
    <lineage>
        <taxon>Eukaryota</taxon>
        <taxon>Metazoa</taxon>
        <taxon>Spiralia</taxon>
        <taxon>Lophotrochozoa</taxon>
        <taxon>Mollusca</taxon>
        <taxon>Gastropoda</taxon>
        <taxon>Heterobranchia</taxon>
        <taxon>Euthyneura</taxon>
        <taxon>Tectipleura</taxon>
        <taxon>Aplysiida</taxon>
        <taxon>Aplysioidea</taxon>
        <taxon>Aplysiidae</taxon>
        <taxon>Aplysia</taxon>
    </lineage>
</organism>
<keyword evidence="3" id="KW-0233">DNA recombination</keyword>
<feature type="compositionally biased region" description="Polar residues" evidence="5">
    <location>
        <begin position="203"/>
        <end position="227"/>
    </location>
</feature>
<evidence type="ECO:0000256" key="1">
    <source>
        <dbReference type="ARBA" id="ARBA00006638"/>
    </source>
</evidence>
<dbReference type="InterPro" id="IPR004585">
    <property type="entry name" value="DNA_recomb/repair_Rad52"/>
</dbReference>
<keyword evidence="6" id="KW-1185">Reference proteome</keyword>